<name>A0AAV1JY79_9NEOP</name>
<organism evidence="1 2">
    <name type="scientific">Leptosia nina</name>
    <dbReference type="NCBI Taxonomy" id="320188"/>
    <lineage>
        <taxon>Eukaryota</taxon>
        <taxon>Metazoa</taxon>
        <taxon>Ecdysozoa</taxon>
        <taxon>Arthropoda</taxon>
        <taxon>Hexapoda</taxon>
        <taxon>Insecta</taxon>
        <taxon>Pterygota</taxon>
        <taxon>Neoptera</taxon>
        <taxon>Endopterygota</taxon>
        <taxon>Lepidoptera</taxon>
        <taxon>Glossata</taxon>
        <taxon>Ditrysia</taxon>
        <taxon>Papilionoidea</taxon>
        <taxon>Pieridae</taxon>
        <taxon>Pierinae</taxon>
        <taxon>Leptosia</taxon>
    </lineage>
</organism>
<reference evidence="1 2" key="1">
    <citation type="submission" date="2023-11" db="EMBL/GenBank/DDBJ databases">
        <authorList>
            <person name="Okamura Y."/>
        </authorList>
    </citation>
    <scope>NUCLEOTIDE SEQUENCE [LARGE SCALE GENOMIC DNA]</scope>
</reference>
<dbReference type="Proteomes" id="UP001497472">
    <property type="component" value="Unassembled WGS sequence"/>
</dbReference>
<proteinExistence type="predicted"/>
<gene>
    <name evidence="1" type="ORF">LNINA_LOCUS13365</name>
</gene>
<dbReference type="AlphaFoldDB" id="A0AAV1JY79"/>
<accession>A0AAV1JY79</accession>
<dbReference type="EMBL" id="CAVLEF010000278">
    <property type="protein sequence ID" value="CAK1554449.1"/>
    <property type="molecule type" value="Genomic_DNA"/>
</dbReference>
<keyword evidence="2" id="KW-1185">Reference proteome</keyword>
<sequence length="134" mass="14752">MRTDGVVRVNLSVAPRLIISNGSQHHGGEMHRVHRGFYGEVGSATGCAQEVPVDLLHKCVIDLRTHLLCVRVLSNSDETMLGYPLLQFHSIRAGTNRSNGRSSSSLVPQVLQSETASTNHFDDYALDLLSIHNY</sequence>
<comment type="caution">
    <text evidence="1">The sequence shown here is derived from an EMBL/GenBank/DDBJ whole genome shotgun (WGS) entry which is preliminary data.</text>
</comment>
<protein>
    <submittedName>
        <fullName evidence="1">Uncharacterized protein</fullName>
    </submittedName>
</protein>
<evidence type="ECO:0000313" key="2">
    <source>
        <dbReference type="Proteomes" id="UP001497472"/>
    </source>
</evidence>
<evidence type="ECO:0000313" key="1">
    <source>
        <dbReference type="EMBL" id="CAK1554449.1"/>
    </source>
</evidence>